<dbReference type="InterPro" id="IPR039008">
    <property type="entry name" value="IF_rod_dom"/>
</dbReference>
<evidence type="ECO:0000256" key="4">
    <source>
        <dbReference type="ARBA" id="ARBA00022490"/>
    </source>
</evidence>
<dbReference type="Gene3D" id="1.20.5.1160">
    <property type="entry name" value="Vasodilator-stimulated phosphoprotein"/>
    <property type="match status" value="1"/>
</dbReference>
<dbReference type="Pfam" id="PF04732">
    <property type="entry name" value="Filament_head"/>
    <property type="match status" value="1"/>
</dbReference>
<dbReference type="AlphaFoldDB" id="A0A0P7XET1"/>
<dbReference type="GO" id="GO:0033693">
    <property type="term" value="P:neurofilament bundle assembly"/>
    <property type="evidence" value="ECO:0007669"/>
    <property type="project" value="TreeGrafter"/>
</dbReference>
<dbReference type="GO" id="GO:0099184">
    <property type="term" value="F:structural constituent of postsynaptic intermediate filament cytoskeleton"/>
    <property type="evidence" value="ECO:0007669"/>
    <property type="project" value="TreeGrafter"/>
</dbReference>
<dbReference type="GO" id="GO:0030424">
    <property type="term" value="C:axon"/>
    <property type="evidence" value="ECO:0007669"/>
    <property type="project" value="UniProtKB-SubCell"/>
</dbReference>
<dbReference type="InterPro" id="IPR006821">
    <property type="entry name" value="Intermed_filament_DNA-bd"/>
</dbReference>
<evidence type="ECO:0000256" key="14">
    <source>
        <dbReference type="SAM" id="MobiDB-lite"/>
    </source>
</evidence>
<dbReference type="InterPro" id="IPR050405">
    <property type="entry name" value="Intermediate_filament"/>
</dbReference>
<feature type="coiled-coil region" evidence="13">
    <location>
        <begin position="323"/>
        <end position="382"/>
    </location>
</feature>
<dbReference type="EMBL" id="JARO02001953">
    <property type="protein sequence ID" value="KPP73970.1"/>
    <property type="molecule type" value="Genomic_DNA"/>
</dbReference>
<proteinExistence type="inferred from homology"/>
<dbReference type="Gene3D" id="1.20.5.170">
    <property type="match status" value="1"/>
</dbReference>
<dbReference type="FunFam" id="1.20.5.1160:FF:000001">
    <property type="entry name" value="Keratin type II"/>
    <property type="match status" value="1"/>
</dbReference>
<evidence type="ECO:0000256" key="10">
    <source>
        <dbReference type="ARBA" id="ARBA00033132"/>
    </source>
</evidence>
<evidence type="ECO:0000256" key="7">
    <source>
        <dbReference type="ARBA" id="ARBA00023054"/>
    </source>
</evidence>
<comment type="similarity">
    <text evidence="11 12">Belongs to the intermediate filament family.</text>
</comment>
<sequence length="560" mass="61391">MTSLGYDPYYSSYRHRYVESGPRVAVRNSGGLPCRSVYSSLAAPPLSNWLHYSGFGRTASFSSPLSLLGSAPDLDLSQAAQVSSDFRAVRMQESAQLQELNDRFAGFIEHVRELEQCNRALEAELLVLRRRNGEPSRLHVLYEQEARELRAAVEEASAEKQAAQGRRDRLEEALRGLQARYEEEAVAREDAEARLLEARKGADEAALGRAELEKQTDSLLDELAFLKRLHEGEIAELQAQAQFSAQVSAQTETAAPDLSAALRDIRAQYERLAQCNMQSAEDWFHGKVSTMTESAARHGDDMRKARDEAGEYRRLLKARGLEVEVCRSATQELEKQLQDIEEKQSAEIAAMQEAIGQLENELSATKNEMARYLKEYQDLLNVKMALDIEIAAYRKLLEGEETRFSVGGAGSLQSVFSQSVSAVPSFGRSVFSLQSSLSSGAPYLLSSRLLSSSFSSADEMIGASQAQRSEEGLPAGGDEEQQQQEEEEKEVQDGEEEGEAEEGGEGEEEEEEEGASDKEGGEQGEGESGAGGGAGGDTRGAGKEERGDEGGDRKAEEKED</sequence>
<evidence type="ECO:0000256" key="9">
    <source>
        <dbReference type="ARBA" id="ARBA00023273"/>
    </source>
</evidence>
<dbReference type="SUPFAM" id="SSF64593">
    <property type="entry name" value="Intermediate filament protein, coiled coil region"/>
    <property type="match status" value="2"/>
</dbReference>
<keyword evidence="4" id="KW-0963">Cytoplasm</keyword>
<evidence type="ECO:0000256" key="8">
    <source>
        <dbReference type="ARBA" id="ARBA00023212"/>
    </source>
</evidence>
<dbReference type="PROSITE" id="PS00226">
    <property type="entry name" value="IF_ROD_1"/>
    <property type="match status" value="1"/>
</dbReference>
<dbReference type="InterPro" id="IPR018039">
    <property type="entry name" value="IF_conserved"/>
</dbReference>
<dbReference type="PROSITE" id="PS51842">
    <property type="entry name" value="IF_ROD_2"/>
    <property type="match status" value="1"/>
</dbReference>
<evidence type="ECO:0000256" key="2">
    <source>
        <dbReference type="ARBA" id="ARBA00004489"/>
    </source>
</evidence>
<dbReference type="Gene3D" id="1.20.5.500">
    <property type="entry name" value="Single helix bin"/>
    <property type="match status" value="1"/>
</dbReference>
<dbReference type="PANTHER" id="PTHR45652">
    <property type="entry name" value="GLIAL FIBRILLARY ACIDIC PROTEIN"/>
    <property type="match status" value="1"/>
</dbReference>
<evidence type="ECO:0000256" key="1">
    <source>
        <dbReference type="ARBA" id="ARBA00004245"/>
    </source>
</evidence>
<reference evidence="16 17" key="1">
    <citation type="submission" date="2015-08" db="EMBL/GenBank/DDBJ databases">
        <title>The genome of the Asian arowana (Scleropages formosus).</title>
        <authorList>
            <person name="Tan M.H."/>
            <person name="Gan H.M."/>
            <person name="Croft L.J."/>
            <person name="Austin C.M."/>
        </authorList>
    </citation>
    <scope>NUCLEOTIDE SEQUENCE [LARGE SCALE GENOMIC DNA]</scope>
    <source>
        <strain evidence="16">Aro1</strain>
    </source>
</reference>
<comment type="caution">
    <text evidence="16">The sequence shown here is derived from an EMBL/GenBank/DDBJ whole genome shotgun (WGS) entry which is preliminary data.</text>
</comment>
<accession>A0A0P7XET1</accession>
<keyword evidence="9" id="KW-0966">Cell projection</keyword>
<dbReference type="GO" id="GO:0099160">
    <property type="term" value="C:postsynaptic intermediate filament cytoskeleton"/>
    <property type="evidence" value="ECO:0007669"/>
    <property type="project" value="TreeGrafter"/>
</dbReference>
<feature type="compositionally biased region" description="Acidic residues" evidence="14">
    <location>
        <begin position="477"/>
        <end position="514"/>
    </location>
</feature>
<feature type="domain" description="IF rod" evidence="15">
    <location>
        <begin position="93"/>
        <end position="404"/>
    </location>
</feature>
<evidence type="ECO:0000313" key="17">
    <source>
        <dbReference type="Proteomes" id="UP000034805"/>
    </source>
</evidence>
<evidence type="ECO:0000259" key="15">
    <source>
        <dbReference type="PROSITE" id="PS51842"/>
    </source>
</evidence>
<comment type="subcellular location">
    <subcellularLocation>
        <location evidence="2">Cell projection</location>
        <location evidence="2">Axon</location>
    </subcellularLocation>
    <subcellularLocation>
        <location evidence="1">Cytoplasm</location>
        <location evidence="1">Cytoskeleton</location>
    </subcellularLocation>
</comment>
<evidence type="ECO:0000256" key="13">
    <source>
        <dbReference type="SAM" id="Coils"/>
    </source>
</evidence>
<evidence type="ECO:0000256" key="6">
    <source>
        <dbReference type="ARBA" id="ARBA00022990"/>
    </source>
</evidence>
<keyword evidence="8" id="KW-0206">Cytoskeleton</keyword>
<feature type="region of interest" description="Disordered" evidence="14">
    <location>
        <begin position="461"/>
        <end position="560"/>
    </location>
</feature>
<dbReference type="SMART" id="SM01391">
    <property type="entry name" value="Filament"/>
    <property type="match status" value="1"/>
</dbReference>
<evidence type="ECO:0000313" key="16">
    <source>
        <dbReference type="EMBL" id="KPP73970.1"/>
    </source>
</evidence>
<keyword evidence="7 13" id="KW-0175">Coiled coil</keyword>
<dbReference type="FunFam" id="1.20.5.500:FF:000001">
    <property type="entry name" value="Type II keratin 23"/>
    <property type="match status" value="1"/>
</dbReference>
<evidence type="ECO:0000256" key="11">
    <source>
        <dbReference type="ARBA" id="ARBA00061646"/>
    </source>
</evidence>
<dbReference type="FunFam" id="1.20.5.170:FF:000002">
    <property type="entry name" value="Type I keratin KA11"/>
    <property type="match status" value="1"/>
</dbReference>
<evidence type="ECO:0000256" key="5">
    <source>
        <dbReference type="ARBA" id="ARBA00022754"/>
    </source>
</evidence>
<gene>
    <name evidence="16" type="ORF">Z043_106910</name>
</gene>
<dbReference type="GO" id="GO:0005737">
    <property type="term" value="C:cytoplasm"/>
    <property type="evidence" value="ECO:0007669"/>
    <property type="project" value="TreeGrafter"/>
</dbReference>
<name>A0A0P7XET1_SCLFO</name>
<feature type="compositionally biased region" description="Basic and acidic residues" evidence="14">
    <location>
        <begin position="540"/>
        <end position="560"/>
    </location>
</feature>
<dbReference type="Proteomes" id="UP000034805">
    <property type="component" value="Unassembled WGS sequence"/>
</dbReference>
<feature type="compositionally biased region" description="Gly residues" evidence="14">
    <location>
        <begin position="526"/>
        <end position="539"/>
    </location>
</feature>
<dbReference type="Pfam" id="PF00038">
    <property type="entry name" value="Filament"/>
    <property type="match status" value="1"/>
</dbReference>
<keyword evidence="5 12" id="KW-0403">Intermediate filament</keyword>
<protein>
    <recommendedName>
        <fullName evidence="3">Neurofilament light polypeptide</fullName>
    </recommendedName>
    <alternativeName>
        <fullName evidence="10">Neurofilament triplet L protein</fullName>
    </alternativeName>
</protein>
<evidence type="ECO:0000256" key="3">
    <source>
        <dbReference type="ARBA" id="ARBA00019275"/>
    </source>
</evidence>
<keyword evidence="6" id="KW-0007">Acetylation</keyword>
<feature type="coiled-coil region" evidence="13">
    <location>
        <begin position="111"/>
        <end position="229"/>
    </location>
</feature>
<dbReference type="PANTHER" id="PTHR45652:SF8">
    <property type="entry name" value="NEUROFILAMENT LIGHT POLYPEPTIDE"/>
    <property type="match status" value="1"/>
</dbReference>
<dbReference type="GO" id="GO:0005882">
    <property type="term" value="C:intermediate filament"/>
    <property type="evidence" value="ECO:0007669"/>
    <property type="project" value="UniProtKB-KW"/>
</dbReference>
<evidence type="ECO:0000256" key="12">
    <source>
        <dbReference type="RuleBase" id="RU000685"/>
    </source>
</evidence>
<organism evidence="16 17">
    <name type="scientific">Scleropages formosus</name>
    <name type="common">Asian bonytongue</name>
    <name type="synonym">Osteoglossum formosum</name>
    <dbReference type="NCBI Taxonomy" id="113540"/>
    <lineage>
        <taxon>Eukaryota</taxon>
        <taxon>Metazoa</taxon>
        <taxon>Chordata</taxon>
        <taxon>Craniata</taxon>
        <taxon>Vertebrata</taxon>
        <taxon>Euteleostomi</taxon>
        <taxon>Actinopterygii</taxon>
        <taxon>Neopterygii</taxon>
        <taxon>Teleostei</taxon>
        <taxon>Osteoglossocephala</taxon>
        <taxon>Osteoglossomorpha</taxon>
        <taxon>Osteoglossiformes</taxon>
        <taxon>Osteoglossidae</taxon>
        <taxon>Scleropages</taxon>
    </lineage>
</organism>